<reference evidence="9" key="1">
    <citation type="journal article" date="2019" name="Int. J. Syst. Evol. Microbiol.">
        <title>The Global Catalogue of Microorganisms (GCM) 10K type strain sequencing project: providing services to taxonomists for standard genome sequencing and annotation.</title>
        <authorList>
            <consortium name="The Broad Institute Genomics Platform"/>
            <consortium name="The Broad Institute Genome Sequencing Center for Infectious Disease"/>
            <person name="Wu L."/>
            <person name="Ma J."/>
        </authorList>
    </citation>
    <scope>NUCLEOTIDE SEQUENCE [LARGE SCALE GENOMIC DNA]</scope>
    <source>
        <strain evidence="9">CGMCC 1.16326</strain>
    </source>
</reference>
<evidence type="ECO:0000256" key="2">
    <source>
        <dbReference type="ARBA" id="ARBA00022603"/>
    </source>
</evidence>
<dbReference type="Gene3D" id="3.40.50.150">
    <property type="entry name" value="Vaccinia Virus protein VP39"/>
    <property type="match status" value="1"/>
</dbReference>
<name>A0ABW0HBL9_9HYPH</name>
<dbReference type="InterPro" id="IPR018117">
    <property type="entry name" value="C5_DNA_meth_AS"/>
</dbReference>
<evidence type="ECO:0000256" key="5">
    <source>
        <dbReference type="ARBA" id="ARBA00022747"/>
    </source>
</evidence>
<comment type="similarity">
    <text evidence="7">Belongs to the class I-like SAM-binding methyltransferase superfamily. C5-methyltransferase family.</text>
</comment>
<dbReference type="EMBL" id="JBHSLV010000026">
    <property type="protein sequence ID" value="MFC5394040.1"/>
    <property type="molecule type" value="Genomic_DNA"/>
</dbReference>
<dbReference type="PROSITE" id="PS51679">
    <property type="entry name" value="SAM_MT_C5"/>
    <property type="match status" value="1"/>
</dbReference>
<feature type="active site" evidence="7">
    <location>
        <position position="79"/>
    </location>
</feature>
<keyword evidence="9" id="KW-1185">Reference proteome</keyword>
<dbReference type="PANTHER" id="PTHR10629">
    <property type="entry name" value="CYTOSINE-SPECIFIC METHYLTRANSFERASE"/>
    <property type="match status" value="1"/>
</dbReference>
<evidence type="ECO:0000313" key="8">
    <source>
        <dbReference type="EMBL" id="MFC5394040.1"/>
    </source>
</evidence>
<evidence type="ECO:0000256" key="1">
    <source>
        <dbReference type="ARBA" id="ARBA00011975"/>
    </source>
</evidence>
<keyword evidence="3 7" id="KW-0808">Transferase</keyword>
<dbReference type="SUPFAM" id="SSF53335">
    <property type="entry name" value="S-adenosyl-L-methionine-dependent methyltransferases"/>
    <property type="match status" value="1"/>
</dbReference>
<dbReference type="PROSITE" id="PS00094">
    <property type="entry name" value="C5_MTASE_1"/>
    <property type="match status" value="1"/>
</dbReference>
<dbReference type="Pfam" id="PF00145">
    <property type="entry name" value="DNA_methylase"/>
    <property type="match status" value="2"/>
</dbReference>
<dbReference type="PRINTS" id="PR00105">
    <property type="entry name" value="C5METTRFRASE"/>
</dbReference>
<dbReference type="GO" id="GO:0003886">
    <property type="term" value="F:DNA (cytosine-5-)-methyltransferase activity"/>
    <property type="evidence" value="ECO:0007669"/>
    <property type="project" value="UniProtKB-EC"/>
</dbReference>
<keyword evidence="4 7" id="KW-0949">S-adenosyl-L-methionine</keyword>
<dbReference type="InterPro" id="IPR050390">
    <property type="entry name" value="C5-Methyltransferase"/>
</dbReference>
<dbReference type="EC" id="2.1.1.37" evidence="1"/>
<dbReference type="PANTHER" id="PTHR10629:SF52">
    <property type="entry name" value="DNA (CYTOSINE-5)-METHYLTRANSFERASE 1"/>
    <property type="match status" value="1"/>
</dbReference>
<comment type="catalytic activity">
    <reaction evidence="6">
        <text>a 2'-deoxycytidine in DNA + S-adenosyl-L-methionine = a 5-methyl-2'-deoxycytidine in DNA + S-adenosyl-L-homocysteine + H(+)</text>
        <dbReference type="Rhea" id="RHEA:13681"/>
        <dbReference type="Rhea" id="RHEA-COMP:11369"/>
        <dbReference type="Rhea" id="RHEA-COMP:11370"/>
        <dbReference type="ChEBI" id="CHEBI:15378"/>
        <dbReference type="ChEBI" id="CHEBI:57856"/>
        <dbReference type="ChEBI" id="CHEBI:59789"/>
        <dbReference type="ChEBI" id="CHEBI:85452"/>
        <dbReference type="ChEBI" id="CHEBI:85454"/>
        <dbReference type="EC" id="2.1.1.37"/>
    </reaction>
</comment>
<evidence type="ECO:0000256" key="3">
    <source>
        <dbReference type="ARBA" id="ARBA00022679"/>
    </source>
</evidence>
<evidence type="ECO:0000313" key="9">
    <source>
        <dbReference type="Proteomes" id="UP001596104"/>
    </source>
</evidence>
<organism evidence="8 9">
    <name type="scientific">Bosea vestrisii</name>
    <dbReference type="NCBI Taxonomy" id="151416"/>
    <lineage>
        <taxon>Bacteria</taxon>
        <taxon>Pseudomonadati</taxon>
        <taxon>Pseudomonadota</taxon>
        <taxon>Alphaproteobacteria</taxon>
        <taxon>Hyphomicrobiales</taxon>
        <taxon>Boseaceae</taxon>
        <taxon>Bosea</taxon>
    </lineage>
</organism>
<evidence type="ECO:0000256" key="7">
    <source>
        <dbReference type="PROSITE-ProRule" id="PRU01016"/>
    </source>
</evidence>
<dbReference type="GO" id="GO:0032259">
    <property type="term" value="P:methylation"/>
    <property type="evidence" value="ECO:0007669"/>
    <property type="project" value="UniProtKB-KW"/>
</dbReference>
<proteinExistence type="inferred from homology"/>
<gene>
    <name evidence="8" type="ORF">ACFPPC_15465</name>
</gene>
<dbReference type="InterPro" id="IPR029063">
    <property type="entry name" value="SAM-dependent_MTases_sf"/>
</dbReference>
<sequence>MRSLEIFAGCGGLALGMARAGFSHDMIVEYDRDAVRTLEDNKRRQVEHVRHWDINHIDAREIDYRALSNVDVVSGGPPCQPFSIGGKHLGPRDPRNMWPEAIRAIRELSPKAFVLENVRGLFRPAFEPYLEYITLQLSYPDLKPREDEFWEDHLRRLRDHHAADKGRTRAFRVLSKSVNAADYGAAQKRYRAIFIGIDAKYGEDWNFPEPTHSQEALAWAKHVDLSYWRRHETRRVCEFSSTSEAYALKRARARVTPPAEKPWVTVRDAISDLPPPTKSEFMAGHWQHPGAKAYKNHTGSNMDEPAKALKAGDHGVPGGENMVANRWGKVRYFTVREMARLQGFPDDFNISGSWKAATRQLGNAVPTVMAQRMGAFVRGLLEPTVVA</sequence>
<comment type="caution">
    <text evidence="8">The sequence shown here is derived from an EMBL/GenBank/DDBJ whole genome shotgun (WGS) entry which is preliminary data.</text>
</comment>
<accession>A0ABW0HBL9</accession>
<keyword evidence="2 7" id="KW-0489">Methyltransferase</keyword>
<keyword evidence="5" id="KW-0680">Restriction system</keyword>
<dbReference type="Proteomes" id="UP001596104">
    <property type="component" value="Unassembled WGS sequence"/>
</dbReference>
<dbReference type="RefSeq" id="WP_377009161.1">
    <property type="nucleotide sequence ID" value="NZ_JBHSLV010000026.1"/>
</dbReference>
<dbReference type="InterPro" id="IPR001525">
    <property type="entry name" value="C5_MeTfrase"/>
</dbReference>
<evidence type="ECO:0000256" key="4">
    <source>
        <dbReference type="ARBA" id="ARBA00022691"/>
    </source>
</evidence>
<dbReference type="Gene3D" id="3.90.120.10">
    <property type="entry name" value="DNA Methylase, subunit A, domain 2"/>
    <property type="match status" value="1"/>
</dbReference>
<protein>
    <recommendedName>
        <fullName evidence="1">DNA (cytosine-5-)-methyltransferase</fullName>
        <ecNumber evidence="1">2.1.1.37</ecNumber>
    </recommendedName>
</protein>
<evidence type="ECO:0000256" key="6">
    <source>
        <dbReference type="ARBA" id="ARBA00047422"/>
    </source>
</evidence>